<dbReference type="InterPro" id="IPR014555">
    <property type="entry name" value="RecF-like"/>
</dbReference>
<dbReference type="Proteomes" id="UP001155110">
    <property type="component" value="Unassembled WGS sequence"/>
</dbReference>
<accession>A0A9X2USC0</accession>
<dbReference type="Gene3D" id="3.40.50.300">
    <property type="entry name" value="P-loop containing nucleotide triphosphate hydrolases"/>
    <property type="match status" value="1"/>
</dbReference>
<evidence type="ECO:0000259" key="1">
    <source>
        <dbReference type="Pfam" id="PF13304"/>
    </source>
</evidence>
<evidence type="ECO:0000313" key="3">
    <source>
        <dbReference type="EMBL" id="MCS4158763.1"/>
    </source>
</evidence>
<protein>
    <submittedName>
        <fullName evidence="2">ATPase</fullName>
    </submittedName>
</protein>
<reference evidence="2" key="1">
    <citation type="submission" date="2022-08" db="EMBL/GenBank/DDBJ databases">
        <title>Genomic Encyclopedia of Type Strains, Phase V (KMG-V): Genome sequencing to study the core and pangenomes of soil and plant-associated prokaryotes.</title>
        <authorList>
            <person name="Whitman W."/>
        </authorList>
    </citation>
    <scope>NUCLEOTIDE SEQUENCE</scope>
    <source>
        <strain evidence="2">SP2017</strain>
        <strain evidence="3">SP3002</strain>
    </source>
</reference>
<dbReference type="EMBL" id="JANUBB010000004">
    <property type="protein sequence ID" value="MCS3951366.1"/>
    <property type="molecule type" value="Genomic_DNA"/>
</dbReference>
<dbReference type="PIRSF" id="PIRSF029347">
    <property type="entry name" value="RecF"/>
    <property type="match status" value="1"/>
</dbReference>
<dbReference type="GO" id="GO:0016887">
    <property type="term" value="F:ATP hydrolysis activity"/>
    <property type="evidence" value="ECO:0007669"/>
    <property type="project" value="InterPro"/>
</dbReference>
<evidence type="ECO:0000313" key="4">
    <source>
        <dbReference type="Proteomes" id="UP001155010"/>
    </source>
</evidence>
<dbReference type="OMA" id="DPVPHLM"/>
<feature type="domain" description="ATPase AAA-type core" evidence="1">
    <location>
        <begin position="23"/>
        <end position="351"/>
    </location>
</feature>
<organism evidence="2 4">
    <name type="scientific">Salinibacter ruber</name>
    <dbReference type="NCBI Taxonomy" id="146919"/>
    <lineage>
        <taxon>Bacteria</taxon>
        <taxon>Pseudomonadati</taxon>
        <taxon>Rhodothermota</taxon>
        <taxon>Rhodothermia</taxon>
        <taxon>Rhodothermales</taxon>
        <taxon>Salinibacteraceae</taxon>
        <taxon>Salinibacter</taxon>
    </lineage>
</organism>
<dbReference type="PANTHER" id="PTHR32182:SF22">
    <property type="entry name" value="ATP-DEPENDENT ENDONUCLEASE, OLD FAMILY-RELATED"/>
    <property type="match status" value="1"/>
</dbReference>
<dbReference type="SUPFAM" id="SSF52540">
    <property type="entry name" value="P-loop containing nucleoside triphosphate hydrolases"/>
    <property type="match status" value="1"/>
</dbReference>
<dbReference type="PANTHER" id="PTHR32182">
    <property type="entry name" value="DNA REPLICATION AND REPAIR PROTEIN RECF"/>
    <property type="match status" value="1"/>
</dbReference>
<dbReference type="Proteomes" id="UP001155010">
    <property type="component" value="Unassembled WGS sequence"/>
</dbReference>
<name>A0A9X2USC0_9BACT</name>
<sequence>MFSEFRYEDFKSYREARFPLAPLTLLIGTNASGKSNALEGIRFLSWLSKGQRLDDALRAVQEDDITIRGSLETLGYHGAESFSLGCSLTSTKPWEHFEVTLKIEDDDLYIVEESIYGDHSKVPLYQIVHSPDEYGYEVKVAYNNFARGGRKPQIACSNQRAILTQLDTPSRFGKEEAQKKIPDITDRFRSALGEILFLDPDPRRMREYSFANETELRGDGRNLSGVLYNLCQHQDRKDEILDFIEALPEQDFQNISFIETPRNEVMVELTESFGGRKKAWDAPILSDGTLRVLAVGVAVLSAPQGSLIAIEEIDNGVHPSRAGMLLESIQRIAQERNLRVVLTSHNPALLDSLPDNSVPHVVCCYRDPDEGDSRLIRLEDLRKYPDLVARGPLGRLMTRGIIEQYLHEQSDPEEQRKKDKAWLESVK</sequence>
<dbReference type="GO" id="GO:0006302">
    <property type="term" value="P:double-strand break repair"/>
    <property type="evidence" value="ECO:0007669"/>
    <property type="project" value="TreeGrafter"/>
</dbReference>
<dbReference type="RefSeq" id="WP_011404780.1">
    <property type="nucleotide sequence ID" value="NZ_CALTSD010000018.1"/>
</dbReference>
<dbReference type="GO" id="GO:0005524">
    <property type="term" value="F:ATP binding"/>
    <property type="evidence" value="ECO:0007669"/>
    <property type="project" value="InterPro"/>
</dbReference>
<dbReference type="EMBL" id="JANTZM010000014">
    <property type="protein sequence ID" value="MCS4158763.1"/>
    <property type="molecule type" value="Genomic_DNA"/>
</dbReference>
<dbReference type="GO" id="GO:0000731">
    <property type="term" value="P:DNA synthesis involved in DNA repair"/>
    <property type="evidence" value="ECO:0007669"/>
    <property type="project" value="TreeGrafter"/>
</dbReference>
<comment type="caution">
    <text evidence="2">The sequence shown here is derived from an EMBL/GenBank/DDBJ whole genome shotgun (WGS) entry which is preliminary data.</text>
</comment>
<dbReference type="InterPro" id="IPR027417">
    <property type="entry name" value="P-loop_NTPase"/>
</dbReference>
<dbReference type="InterPro" id="IPR003959">
    <property type="entry name" value="ATPase_AAA_core"/>
</dbReference>
<dbReference type="AlphaFoldDB" id="A0A9X2USC0"/>
<gene>
    <name evidence="2" type="ORF">GGP83_001308</name>
    <name evidence="3" type="ORF">GGP99_002742</name>
</gene>
<dbReference type="Pfam" id="PF13304">
    <property type="entry name" value="AAA_21"/>
    <property type="match status" value="1"/>
</dbReference>
<proteinExistence type="predicted"/>
<evidence type="ECO:0000313" key="2">
    <source>
        <dbReference type="EMBL" id="MCS3951366.1"/>
    </source>
</evidence>